<comment type="caution">
    <text evidence="1">The sequence shown here is derived from an EMBL/GenBank/DDBJ whole genome shotgun (WGS) entry which is preliminary data.</text>
</comment>
<dbReference type="InterPro" id="IPR029032">
    <property type="entry name" value="AhpD-like"/>
</dbReference>
<name>A0A3N6M9X2_NATCH</name>
<organism evidence="1 2">
    <name type="scientific">Natrarchaeobius chitinivorans</name>
    <dbReference type="NCBI Taxonomy" id="1679083"/>
    <lineage>
        <taxon>Archaea</taxon>
        <taxon>Methanobacteriati</taxon>
        <taxon>Methanobacteriota</taxon>
        <taxon>Stenosarchaea group</taxon>
        <taxon>Halobacteria</taxon>
        <taxon>Halobacteriales</taxon>
        <taxon>Natrialbaceae</taxon>
        <taxon>Natrarchaeobius</taxon>
    </lineage>
</organism>
<keyword evidence="2" id="KW-1185">Reference proteome</keyword>
<accession>A0A3N6M9X2</accession>
<dbReference type="SUPFAM" id="SSF69118">
    <property type="entry name" value="AhpD-like"/>
    <property type="match status" value="1"/>
</dbReference>
<evidence type="ECO:0000313" key="1">
    <source>
        <dbReference type="EMBL" id="RQG99237.1"/>
    </source>
</evidence>
<protein>
    <submittedName>
        <fullName evidence="1">Carboxymuconolactone decarboxylase family protein</fullName>
    </submittedName>
</protein>
<proteinExistence type="predicted"/>
<evidence type="ECO:0000313" key="2">
    <source>
        <dbReference type="Proteomes" id="UP000281431"/>
    </source>
</evidence>
<dbReference type="OrthoDB" id="193054at2157"/>
<dbReference type="EMBL" id="REFZ01000010">
    <property type="protein sequence ID" value="RQG99237.1"/>
    <property type="molecule type" value="Genomic_DNA"/>
</dbReference>
<reference evidence="1 2" key="1">
    <citation type="submission" date="2018-10" db="EMBL/GenBank/DDBJ databases">
        <title>Natrarchaeobius chitinivorans gen. nov., sp. nov., and Natrarchaeobius haloalkaliphilus sp. nov., alkaliphilic, chitin-utilizing haloarchaea from hypersaline alkaline lakes.</title>
        <authorList>
            <person name="Sorokin D.Y."/>
            <person name="Elcheninov A.G."/>
            <person name="Kostrikina N.A."/>
            <person name="Bale N.J."/>
            <person name="Sinninghe Damste J.S."/>
            <person name="Khijniak T.V."/>
            <person name="Kublanov I.V."/>
            <person name="Toshchakov S.V."/>
        </authorList>
    </citation>
    <scope>NUCLEOTIDE SEQUENCE [LARGE SCALE GENOMIC DNA]</scope>
    <source>
        <strain evidence="1 2">AArcht7</strain>
    </source>
</reference>
<dbReference type="Proteomes" id="UP000281431">
    <property type="component" value="Unassembled WGS sequence"/>
</dbReference>
<sequence length="195" mass="21638">MSSRPNPLTPEDVDDDRVGKLLEDAETGWYGDAAFFGAMARCPPIFEHLVAAFESFGLGANVDAELLELMRLKVAESHQCAYCATVRTLDVREEVAPKEDAVFGDVDADALSRREYLAVSLAEVLSNDPHRLSDDFFAELGREFSDDEIVELLLFAALEVGLDRFCIALELQTTDDSAYPDDLDYPLENPRPKTT</sequence>
<gene>
    <name evidence="1" type="ORF">EA472_15355</name>
</gene>
<dbReference type="AlphaFoldDB" id="A0A3N6M9X2"/>
<dbReference type="Gene3D" id="1.20.1290.10">
    <property type="entry name" value="AhpD-like"/>
    <property type="match status" value="1"/>
</dbReference>